<evidence type="ECO:0000256" key="1">
    <source>
        <dbReference type="ARBA" id="ARBA00022741"/>
    </source>
</evidence>
<evidence type="ECO:0000259" key="4">
    <source>
        <dbReference type="SMART" id="SM00796"/>
    </source>
</evidence>
<dbReference type="Gene3D" id="3.30.1360.40">
    <property type="match status" value="1"/>
</dbReference>
<sequence length="214" mass="22028">MPDHGPVSGVGGVERVVAYGDRAVLLEADPALVPALRAALAAAPLDGQLDLVPAARTLLVVLDRPPTDPDLAALRRLRPGAGPPTAPTGHLEVPVVFDGPDLGDVAARTGRSEADLVTQLTGTRFTVAFGGFAPGFGYLTGLPEELHVPRRPTPRTRVPAGAVGLAGPYAGIYPRASPGGWQLVGRTDLVLFDVERDPPALLTPGTTVALRAVG</sequence>
<gene>
    <name evidence="5" type="ORF">BKA19_0034</name>
</gene>
<dbReference type="EMBL" id="SHKV01000001">
    <property type="protein sequence ID" value="RZU30418.1"/>
    <property type="molecule type" value="Genomic_DNA"/>
</dbReference>
<dbReference type="OrthoDB" id="9778567at2"/>
<dbReference type="AlphaFoldDB" id="A0A4Q7Y1Q1"/>
<dbReference type="InterPro" id="IPR029000">
    <property type="entry name" value="Cyclophilin-like_dom_sf"/>
</dbReference>
<organism evidence="5 6">
    <name type="scientific">Blastococcus saxobsidens</name>
    <dbReference type="NCBI Taxonomy" id="138336"/>
    <lineage>
        <taxon>Bacteria</taxon>
        <taxon>Bacillati</taxon>
        <taxon>Actinomycetota</taxon>
        <taxon>Actinomycetes</taxon>
        <taxon>Geodermatophilales</taxon>
        <taxon>Geodermatophilaceae</taxon>
        <taxon>Blastococcus</taxon>
    </lineage>
</organism>
<keyword evidence="1" id="KW-0547">Nucleotide-binding</keyword>
<dbReference type="Proteomes" id="UP000292507">
    <property type="component" value="Unassembled WGS sequence"/>
</dbReference>
<proteinExistence type="predicted"/>
<dbReference type="Gene3D" id="2.40.100.10">
    <property type="entry name" value="Cyclophilin-like"/>
    <property type="match status" value="1"/>
</dbReference>
<dbReference type="PANTHER" id="PTHR34698">
    <property type="entry name" value="5-OXOPROLINASE SUBUNIT B"/>
    <property type="match status" value="1"/>
</dbReference>
<accession>A0A4Q7Y1Q1</accession>
<evidence type="ECO:0000313" key="6">
    <source>
        <dbReference type="Proteomes" id="UP000292507"/>
    </source>
</evidence>
<protein>
    <submittedName>
        <fullName evidence="5">KipI family sensor histidine kinase inhibitor</fullName>
    </submittedName>
</protein>
<dbReference type="SUPFAM" id="SSF160467">
    <property type="entry name" value="PH0987 N-terminal domain-like"/>
    <property type="match status" value="1"/>
</dbReference>
<dbReference type="SMART" id="SM00796">
    <property type="entry name" value="AHS1"/>
    <property type="match status" value="1"/>
</dbReference>
<dbReference type="GO" id="GO:0016787">
    <property type="term" value="F:hydrolase activity"/>
    <property type="evidence" value="ECO:0007669"/>
    <property type="project" value="UniProtKB-KW"/>
</dbReference>
<keyword evidence="6" id="KW-1185">Reference proteome</keyword>
<evidence type="ECO:0000313" key="5">
    <source>
        <dbReference type="EMBL" id="RZU30418.1"/>
    </source>
</evidence>
<keyword evidence="3" id="KW-0067">ATP-binding</keyword>
<evidence type="ECO:0000256" key="2">
    <source>
        <dbReference type="ARBA" id="ARBA00022801"/>
    </source>
</evidence>
<reference evidence="5 6" key="1">
    <citation type="submission" date="2019-02" db="EMBL/GenBank/DDBJ databases">
        <title>Sequencing the genomes of 1000 actinobacteria strains.</title>
        <authorList>
            <person name="Klenk H.-P."/>
        </authorList>
    </citation>
    <scope>NUCLEOTIDE SEQUENCE [LARGE SCALE GENOMIC DNA]</scope>
    <source>
        <strain evidence="5 6">DSM 44509</strain>
    </source>
</reference>
<dbReference type="InterPro" id="IPR010016">
    <property type="entry name" value="PxpB"/>
</dbReference>
<feature type="domain" description="Carboxyltransferase" evidence="4">
    <location>
        <begin position="14"/>
        <end position="202"/>
    </location>
</feature>
<dbReference type="GO" id="GO:0005524">
    <property type="term" value="F:ATP binding"/>
    <property type="evidence" value="ECO:0007669"/>
    <property type="project" value="UniProtKB-KW"/>
</dbReference>
<comment type="caution">
    <text evidence="5">The sequence shown here is derived from an EMBL/GenBank/DDBJ whole genome shotgun (WGS) entry which is preliminary data.</text>
</comment>
<evidence type="ECO:0000256" key="3">
    <source>
        <dbReference type="ARBA" id="ARBA00022840"/>
    </source>
</evidence>
<dbReference type="SUPFAM" id="SSF50891">
    <property type="entry name" value="Cyclophilin-like"/>
    <property type="match status" value="1"/>
</dbReference>
<dbReference type="PANTHER" id="PTHR34698:SF2">
    <property type="entry name" value="5-OXOPROLINASE SUBUNIT B"/>
    <property type="match status" value="1"/>
</dbReference>
<name>A0A4Q7Y1Q1_9ACTN</name>
<dbReference type="Pfam" id="PF02682">
    <property type="entry name" value="CT_C_D"/>
    <property type="match status" value="1"/>
</dbReference>
<keyword evidence="2" id="KW-0378">Hydrolase</keyword>
<dbReference type="InterPro" id="IPR003833">
    <property type="entry name" value="CT_C_D"/>
</dbReference>